<feature type="signal peptide" evidence="1">
    <location>
        <begin position="1"/>
        <end position="16"/>
    </location>
</feature>
<reference evidence="2" key="2">
    <citation type="journal article" date="2015" name="Data Brief">
        <title>Shoot transcriptome of the giant reed, Arundo donax.</title>
        <authorList>
            <person name="Barrero R.A."/>
            <person name="Guerrero F.D."/>
            <person name="Moolhuijzen P."/>
            <person name="Goolsby J.A."/>
            <person name="Tidwell J."/>
            <person name="Bellgard S.E."/>
            <person name="Bellgard M.I."/>
        </authorList>
    </citation>
    <scope>NUCLEOTIDE SEQUENCE</scope>
    <source>
        <tissue evidence="2">Shoot tissue taken approximately 20 cm above the soil surface</tissue>
    </source>
</reference>
<dbReference type="EMBL" id="GBRH01240979">
    <property type="protein sequence ID" value="JAD56916.1"/>
    <property type="molecule type" value="Transcribed_RNA"/>
</dbReference>
<accession>A0A0A9B0L2</accession>
<feature type="chain" id="PRO_5002060370" evidence="1">
    <location>
        <begin position="17"/>
        <end position="43"/>
    </location>
</feature>
<proteinExistence type="predicted"/>
<dbReference type="AlphaFoldDB" id="A0A0A9B0L2"/>
<organism evidence="2">
    <name type="scientific">Arundo donax</name>
    <name type="common">Giant reed</name>
    <name type="synonym">Donax arundinaceus</name>
    <dbReference type="NCBI Taxonomy" id="35708"/>
    <lineage>
        <taxon>Eukaryota</taxon>
        <taxon>Viridiplantae</taxon>
        <taxon>Streptophyta</taxon>
        <taxon>Embryophyta</taxon>
        <taxon>Tracheophyta</taxon>
        <taxon>Spermatophyta</taxon>
        <taxon>Magnoliopsida</taxon>
        <taxon>Liliopsida</taxon>
        <taxon>Poales</taxon>
        <taxon>Poaceae</taxon>
        <taxon>PACMAD clade</taxon>
        <taxon>Arundinoideae</taxon>
        <taxon>Arundineae</taxon>
        <taxon>Arundo</taxon>
    </lineage>
</organism>
<protein>
    <submittedName>
        <fullName evidence="2">Uncharacterized protein</fullName>
    </submittedName>
</protein>
<reference evidence="2" key="1">
    <citation type="submission" date="2014-09" db="EMBL/GenBank/DDBJ databases">
        <authorList>
            <person name="Magalhaes I.L.F."/>
            <person name="Oliveira U."/>
            <person name="Santos F.R."/>
            <person name="Vidigal T.H.D.A."/>
            <person name="Brescovit A.D."/>
            <person name="Santos A.J."/>
        </authorList>
    </citation>
    <scope>NUCLEOTIDE SEQUENCE</scope>
    <source>
        <tissue evidence="2">Shoot tissue taken approximately 20 cm above the soil surface</tissue>
    </source>
</reference>
<keyword evidence="1" id="KW-0732">Signal</keyword>
<evidence type="ECO:0000256" key="1">
    <source>
        <dbReference type="SAM" id="SignalP"/>
    </source>
</evidence>
<evidence type="ECO:0000313" key="2">
    <source>
        <dbReference type="EMBL" id="JAD56916.1"/>
    </source>
</evidence>
<name>A0A0A9B0L2_ARUDO</name>
<sequence length="43" mass="4874">MSHLLILELLHSYCTGTINTTSCLKWSHASTPWWPNGKHHSAL</sequence>